<keyword evidence="2" id="KW-0808">Transferase</keyword>
<evidence type="ECO:0000256" key="4">
    <source>
        <dbReference type="ARBA" id="ARBA00022723"/>
    </source>
</evidence>
<dbReference type="AlphaFoldDB" id="A0A8J5LMC2"/>
<evidence type="ECO:0000256" key="6">
    <source>
        <dbReference type="ARBA" id="ARBA00022989"/>
    </source>
</evidence>
<gene>
    <name evidence="12" type="ORF">ZIOFF_018734</name>
</gene>
<keyword evidence="4" id="KW-0479">Metal-binding</keyword>
<sequence length="158" mass="16523">MPSPSDVVAASTNNTWGPYTSGKDFGVNMATVLVVLLGATALAFALHVAYRFLVRLLGRRNLGRDRAGAPHDASGDQDDKSTAAAQLPGPVVSFSSGATRVAGAPECAICLAELEEGDLVRVLPPCSHGFHAQCVEAWLVGRSSCPTCRTDCRPTPET</sequence>
<dbReference type="GO" id="GO:0008270">
    <property type="term" value="F:zinc ion binding"/>
    <property type="evidence" value="ECO:0007669"/>
    <property type="project" value="UniProtKB-KW"/>
</dbReference>
<dbReference type="GO" id="GO:0016567">
    <property type="term" value="P:protein ubiquitination"/>
    <property type="evidence" value="ECO:0007669"/>
    <property type="project" value="InterPro"/>
</dbReference>
<accession>A0A8J5LMC2</accession>
<comment type="similarity">
    <text evidence="8">Belongs to the RING-type zinc finger family. ATL subfamily.</text>
</comment>
<protein>
    <recommendedName>
        <fullName evidence="11">RING-type domain-containing protein</fullName>
    </recommendedName>
</protein>
<keyword evidence="6 10" id="KW-1133">Transmembrane helix</keyword>
<keyword evidence="9" id="KW-0863">Zinc-finger</keyword>
<dbReference type="GO" id="GO:0016020">
    <property type="term" value="C:membrane"/>
    <property type="evidence" value="ECO:0007669"/>
    <property type="project" value="UniProtKB-SubCell"/>
</dbReference>
<name>A0A8J5LMC2_ZINOF</name>
<dbReference type="PANTHER" id="PTHR46905">
    <property type="entry name" value="RING-H2 FINGER PROTEIN ATL78"/>
    <property type="match status" value="1"/>
</dbReference>
<evidence type="ECO:0000256" key="2">
    <source>
        <dbReference type="ARBA" id="ARBA00022679"/>
    </source>
</evidence>
<organism evidence="12 13">
    <name type="scientific">Zingiber officinale</name>
    <name type="common">Ginger</name>
    <name type="synonym">Amomum zingiber</name>
    <dbReference type="NCBI Taxonomy" id="94328"/>
    <lineage>
        <taxon>Eukaryota</taxon>
        <taxon>Viridiplantae</taxon>
        <taxon>Streptophyta</taxon>
        <taxon>Embryophyta</taxon>
        <taxon>Tracheophyta</taxon>
        <taxon>Spermatophyta</taxon>
        <taxon>Magnoliopsida</taxon>
        <taxon>Liliopsida</taxon>
        <taxon>Zingiberales</taxon>
        <taxon>Zingiberaceae</taxon>
        <taxon>Zingiber</taxon>
    </lineage>
</organism>
<feature type="domain" description="RING-type" evidence="11">
    <location>
        <begin position="107"/>
        <end position="149"/>
    </location>
</feature>
<evidence type="ECO:0000256" key="8">
    <source>
        <dbReference type="ARBA" id="ARBA00024209"/>
    </source>
</evidence>
<dbReference type="InterPro" id="IPR044602">
    <property type="entry name" value="ATL10/ATL72-79-like"/>
</dbReference>
<dbReference type="Pfam" id="PF13639">
    <property type="entry name" value="zf-RING_2"/>
    <property type="match status" value="1"/>
</dbReference>
<comment type="subcellular location">
    <subcellularLocation>
        <location evidence="1">Membrane</location>
        <topology evidence="1">Single-pass membrane protein</topology>
    </subcellularLocation>
</comment>
<dbReference type="InterPro" id="IPR001841">
    <property type="entry name" value="Znf_RING"/>
</dbReference>
<dbReference type="PROSITE" id="PS50089">
    <property type="entry name" value="ZF_RING_2"/>
    <property type="match status" value="1"/>
</dbReference>
<dbReference type="SMART" id="SM00184">
    <property type="entry name" value="RING"/>
    <property type="match status" value="1"/>
</dbReference>
<keyword evidence="13" id="KW-1185">Reference proteome</keyword>
<evidence type="ECO:0000313" key="12">
    <source>
        <dbReference type="EMBL" id="KAG6521609.1"/>
    </source>
</evidence>
<dbReference type="PANTHER" id="PTHR46905:SF1">
    <property type="entry name" value="RING-TYPE E3 UBIQUITIN TRANSFERASE"/>
    <property type="match status" value="1"/>
</dbReference>
<evidence type="ECO:0000259" key="11">
    <source>
        <dbReference type="PROSITE" id="PS50089"/>
    </source>
</evidence>
<keyword evidence="3 10" id="KW-0812">Transmembrane</keyword>
<keyword evidence="7 10" id="KW-0472">Membrane</keyword>
<dbReference type="GO" id="GO:0016740">
    <property type="term" value="F:transferase activity"/>
    <property type="evidence" value="ECO:0007669"/>
    <property type="project" value="UniProtKB-KW"/>
</dbReference>
<dbReference type="Proteomes" id="UP000734854">
    <property type="component" value="Unassembled WGS sequence"/>
</dbReference>
<evidence type="ECO:0000313" key="13">
    <source>
        <dbReference type="Proteomes" id="UP000734854"/>
    </source>
</evidence>
<dbReference type="EMBL" id="JACMSC010000005">
    <property type="protein sequence ID" value="KAG6521609.1"/>
    <property type="molecule type" value="Genomic_DNA"/>
</dbReference>
<proteinExistence type="inferred from homology"/>
<reference evidence="12 13" key="1">
    <citation type="submission" date="2020-08" db="EMBL/GenBank/DDBJ databases">
        <title>Plant Genome Project.</title>
        <authorList>
            <person name="Zhang R.-G."/>
        </authorList>
    </citation>
    <scope>NUCLEOTIDE SEQUENCE [LARGE SCALE GENOMIC DNA]</scope>
    <source>
        <tissue evidence="12">Rhizome</tissue>
    </source>
</reference>
<feature type="transmembrane region" description="Helical" evidence="10">
    <location>
        <begin position="25"/>
        <end position="50"/>
    </location>
</feature>
<evidence type="ECO:0000256" key="5">
    <source>
        <dbReference type="ARBA" id="ARBA00022833"/>
    </source>
</evidence>
<keyword evidence="5" id="KW-0862">Zinc</keyword>
<dbReference type="CDD" id="cd16461">
    <property type="entry name" value="RING-H2_EL5-like"/>
    <property type="match status" value="1"/>
</dbReference>
<evidence type="ECO:0000256" key="10">
    <source>
        <dbReference type="SAM" id="Phobius"/>
    </source>
</evidence>
<evidence type="ECO:0000256" key="1">
    <source>
        <dbReference type="ARBA" id="ARBA00004167"/>
    </source>
</evidence>
<evidence type="ECO:0000256" key="7">
    <source>
        <dbReference type="ARBA" id="ARBA00023136"/>
    </source>
</evidence>
<dbReference type="OrthoDB" id="8062037at2759"/>
<comment type="caution">
    <text evidence="12">The sequence shown here is derived from an EMBL/GenBank/DDBJ whole genome shotgun (WGS) entry which is preliminary data.</text>
</comment>
<evidence type="ECO:0000256" key="3">
    <source>
        <dbReference type="ARBA" id="ARBA00022692"/>
    </source>
</evidence>
<evidence type="ECO:0000256" key="9">
    <source>
        <dbReference type="PROSITE-ProRule" id="PRU00175"/>
    </source>
</evidence>